<evidence type="ECO:0000313" key="4">
    <source>
        <dbReference type="Proteomes" id="UP000295805"/>
    </source>
</evidence>
<dbReference type="GeneID" id="89532280"/>
<feature type="region of interest" description="Disordered" evidence="1">
    <location>
        <begin position="1"/>
        <end position="38"/>
    </location>
</feature>
<dbReference type="Pfam" id="PF06445">
    <property type="entry name" value="GyrI-like"/>
    <property type="match status" value="1"/>
</dbReference>
<dbReference type="AlphaFoldDB" id="A0A4V2W838"/>
<sequence length="211" mass="21817">MSSSSSSPHDQAPTASPHDQVPTAPTDPPSGYPDLGADPIDGVRLLRAPAVPTAVVRVAGVPMSELTGVFDSVFGTVLPRAFEAGLAPAGPPIALYTAAVEGPDSVVDLEIGFPLRAPLAEQVGTDPIEVDGRRIVASELPAGEIAVISHVGSYDDLGRAWGDFMGEIAGMGRASGLPFWESYVTEPSPDMDPATLRTDLFCAVRTPDDAA</sequence>
<dbReference type="Proteomes" id="UP000295805">
    <property type="component" value="Unassembled WGS sequence"/>
</dbReference>
<dbReference type="SUPFAM" id="SSF55136">
    <property type="entry name" value="Probable bacterial effector-binding domain"/>
    <property type="match status" value="1"/>
</dbReference>
<dbReference type="RefSeq" id="WP_131885651.1">
    <property type="nucleotide sequence ID" value="NZ_CP143053.1"/>
</dbReference>
<name>A0A4V2W838_9ACTN</name>
<dbReference type="SMART" id="SM00871">
    <property type="entry name" value="AraC_E_bind"/>
    <property type="match status" value="1"/>
</dbReference>
<feature type="domain" description="AraC effector-binding" evidence="2">
    <location>
        <begin position="41"/>
        <end position="205"/>
    </location>
</feature>
<dbReference type="InterPro" id="IPR011256">
    <property type="entry name" value="Reg_factor_effector_dom_sf"/>
</dbReference>
<evidence type="ECO:0000256" key="1">
    <source>
        <dbReference type="SAM" id="MobiDB-lite"/>
    </source>
</evidence>
<proteinExistence type="predicted"/>
<dbReference type="Gene3D" id="3.20.80.10">
    <property type="entry name" value="Regulatory factor, effector binding domain"/>
    <property type="match status" value="1"/>
</dbReference>
<evidence type="ECO:0000313" key="3">
    <source>
        <dbReference type="EMBL" id="TCW24415.1"/>
    </source>
</evidence>
<dbReference type="EMBL" id="SMCX01000007">
    <property type="protein sequence ID" value="TCW24415.1"/>
    <property type="molecule type" value="Genomic_DNA"/>
</dbReference>
<gene>
    <name evidence="3" type="ORF">EDD19_107112</name>
</gene>
<reference evidence="3 4" key="1">
    <citation type="submission" date="2019-03" db="EMBL/GenBank/DDBJ databases">
        <title>Root nodule microbial communities of legume samples collected from USA, Mexico and Botswana.</title>
        <authorList>
            <person name="Hirsch A."/>
        </authorList>
    </citation>
    <scope>NUCLEOTIDE SEQUENCE [LARGE SCALE GENOMIC DNA]</scope>
    <source>
        <strain evidence="3 4">55</strain>
    </source>
</reference>
<evidence type="ECO:0000259" key="2">
    <source>
        <dbReference type="SMART" id="SM00871"/>
    </source>
</evidence>
<dbReference type="InterPro" id="IPR010499">
    <property type="entry name" value="AraC_E-bd"/>
</dbReference>
<dbReference type="InterPro" id="IPR029442">
    <property type="entry name" value="GyrI-like"/>
</dbReference>
<comment type="caution">
    <text evidence="3">The sequence shown here is derived from an EMBL/GenBank/DDBJ whole genome shotgun (WGS) entry which is preliminary data.</text>
</comment>
<protein>
    <submittedName>
        <fullName evidence="3">Effector-binding domain-containing protein</fullName>
    </submittedName>
</protein>
<accession>A0A4V2W838</accession>
<organism evidence="3 4">
    <name type="scientific">Dietzia cinnamea</name>
    <dbReference type="NCBI Taxonomy" id="321318"/>
    <lineage>
        <taxon>Bacteria</taxon>
        <taxon>Bacillati</taxon>
        <taxon>Actinomycetota</taxon>
        <taxon>Actinomycetes</taxon>
        <taxon>Mycobacteriales</taxon>
        <taxon>Dietziaceae</taxon>
        <taxon>Dietzia</taxon>
    </lineage>
</organism>